<dbReference type="Gene3D" id="1.25.40.10">
    <property type="entry name" value="Tetratricopeptide repeat domain"/>
    <property type="match status" value="1"/>
</dbReference>
<accession>A0A830D331</accession>
<protein>
    <submittedName>
        <fullName evidence="3">Pentatricopeptide repeat-containing protein at1g62680 mitochondrial</fullName>
    </submittedName>
</protein>
<dbReference type="NCBIfam" id="TIGR00756">
    <property type="entry name" value="PPR"/>
    <property type="match status" value="2"/>
</dbReference>
<dbReference type="InterPro" id="IPR002885">
    <property type="entry name" value="PPR_rpt"/>
</dbReference>
<dbReference type="InterPro" id="IPR051222">
    <property type="entry name" value="PPR/CCM1_RNA-binding"/>
</dbReference>
<dbReference type="EMBL" id="BMAC01001109">
    <property type="protein sequence ID" value="GFQ05680.1"/>
    <property type="molecule type" value="Genomic_DNA"/>
</dbReference>
<dbReference type="Proteomes" id="UP000653305">
    <property type="component" value="Unassembled WGS sequence"/>
</dbReference>
<sequence length="138" mass="15922">MLMFREIPRRGLQPNIVTYNTILQGLFRGGRCSEALEIFDELQAVGLKPDFYTYCNMLDGLCRNGQVERALLLLDELEHKERALVKKSNAFNLLSLTRAQSCTHAHTQGGIICFSLIQLKDYYYDMLPFKCVCYFLNL</sequence>
<proteinExistence type="predicted"/>
<keyword evidence="1" id="KW-0677">Repeat</keyword>
<comment type="caution">
    <text evidence="3">The sequence shown here is derived from an EMBL/GenBank/DDBJ whole genome shotgun (WGS) entry which is preliminary data.</text>
</comment>
<name>A0A830D331_9LAMI</name>
<dbReference type="AlphaFoldDB" id="A0A830D331"/>
<dbReference type="PROSITE" id="PS51375">
    <property type="entry name" value="PPR"/>
    <property type="match status" value="2"/>
</dbReference>
<dbReference type="Pfam" id="PF13041">
    <property type="entry name" value="PPR_2"/>
    <property type="match status" value="1"/>
</dbReference>
<gene>
    <name evidence="3" type="ORF">PHJA_002712100</name>
</gene>
<dbReference type="InterPro" id="IPR011990">
    <property type="entry name" value="TPR-like_helical_dom_sf"/>
</dbReference>
<keyword evidence="4" id="KW-1185">Reference proteome</keyword>
<feature type="repeat" description="PPR" evidence="2">
    <location>
        <begin position="50"/>
        <end position="84"/>
    </location>
</feature>
<organism evidence="3 4">
    <name type="scientific">Phtheirospermum japonicum</name>
    <dbReference type="NCBI Taxonomy" id="374723"/>
    <lineage>
        <taxon>Eukaryota</taxon>
        <taxon>Viridiplantae</taxon>
        <taxon>Streptophyta</taxon>
        <taxon>Embryophyta</taxon>
        <taxon>Tracheophyta</taxon>
        <taxon>Spermatophyta</taxon>
        <taxon>Magnoliopsida</taxon>
        <taxon>eudicotyledons</taxon>
        <taxon>Gunneridae</taxon>
        <taxon>Pentapetalae</taxon>
        <taxon>asterids</taxon>
        <taxon>lamiids</taxon>
        <taxon>Lamiales</taxon>
        <taxon>Orobanchaceae</taxon>
        <taxon>Orobanchaceae incertae sedis</taxon>
        <taxon>Phtheirospermum</taxon>
    </lineage>
</organism>
<dbReference type="PANTHER" id="PTHR47942:SF16">
    <property type="entry name" value="PENTATRICOPEPTIDE REPEAT DOMAIN CONTAINING PROTEIN-RELATED"/>
    <property type="match status" value="1"/>
</dbReference>
<dbReference type="PANTHER" id="PTHR47942">
    <property type="entry name" value="TETRATRICOPEPTIDE REPEAT (TPR)-LIKE SUPERFAMILY PROTEIN-RELATED"/>
    <property type="match status" value="1"/>
</dbReference>
<evidence type="ECO:0000256" key="1">
    <source>
        <dbReference type="ARBA" id="ARBA00022737"/>
    </source>
</evidence>
<evidence type="ECO:0000256" key="2">
    <source>
        <dbReference type="PROSITE-ProRule" id="PRU00708"/>
    </source>
</evidence>
<reference evidence="3" key="1">
    <citation type="submission" date="2020-07" db="EMBL/GenBank/DDBJ databases">
        <title>Ethylene signaling mediates host invasion by parasitic plants.</title>
        <authorList>
            <person name="Yoshida S."/>
        </authorList>
    </citation>
    <scope>NUCLEOTIDE SEQUENCE</scope>
    <source>
        <strain evidence="3">Okayama</strain>
    </source>
</reference>
<evidence type="ECO:0000313" key="4">
    <source>
        <dbReference type="Proteomes" id="UP000653305"/>
    </source>
</evidence>
<feature type="repeat" description="PPR" evidence="2">
    <location>
        <begin position="15"/>
        <end position="49"/>
    </location>
</feature>
<evidence type="ECO:0000313" key="3">
    <source>
        <dbReference type="EMBL" id="GFQ05680.1"/>
    </source>
</evidence>
<dbReference type="OrthoDB" id="1731516at2759"/>